<gene>
    <name evidence="4" type="ORF">ABWT76_004020</name>
</gene>
<dbReference type="AlphaFoldDB" id="A0AAU8J9B6"/>
<dbReference type="InterPro" id="IPR037238">
    <property type="entry name" value="YbiA-like_sf"/>
</dbReference>
<evidence type="ECO:0000256" key="2">
    <source>
        <dbReference type="ARBA" id="ARBA00000751"/>
    </source>
</evidence>
<dbReference type="NCBIfam" id="TIGR02464">
    <property type="entry name" value="ribofla_fusion"/>
    <property type="match status" value="1"/>
</dbReference>
<dbReference type="CDD" id="cd15457">
    <property type="entry name" value="NADAR"/>
    <property type="match status" value="1"/>
</dbReference>
<sequence length="152" mass="17424">MTIYFYKVENPYGYLSNFSLHGIYLDSAEWLTVEHYYQAQKFVGSPNESVIPLIAAAPTPEAAAALGRDRTLILRSDWEQVKRPIMRSAVLQKFLSHRDIQQQLLDTGDETLIEDSPKDYYWGCGADHTGHNYLGKILMAVREEIRLRLQSS</sequence>
<proteinExistence type="predicted"/>
<dbReference type="Gene3D" id="1.10.357.40">
    <property type="entry name" value="YbiA-like"/>
    <property type="match status" value="1"/>
</dbReference>
<evidence type="ECO:0000256" key="1">
    <source>
        <dbReference type="ARBA" id="ARBA00000022"/>
    </source>
</evidence>
<reference evidence="4" key="1">
    <citation type="submission" date="2024-07" db="EMBL/GenBank/DDBJ databases">
        <authorList>
            <person name="Kim Y.J."/>
            <person name="Jeong J.Y."/>
        </authorList>
    </citation>
    <scope>NUCLEOTIDE SEQUENCE</scope>
    <source>
        <strain evidence="4">GIHE-MW2</strain>
    </source>
</reference>
<dbReference type="InterPro" id="IPR012816">
    <property type="entry name" value="NADAR"/>
</dbReference>
<dbReference type="Pfam" id="PF08719">
    <property type="entry name" value="NADAR"/>
    <property type="match status" value="1"/>
</dbReference>
<accession>A0AAU8J9B6</accession>
<dbReference type="RefSeq" id="WP_054465237.1">
    <property type="nucleotide sequence ID" value="NZ_CP159837.1"/>
</dbReference>
<organism evidence="4">
    <name type="scientific">Planktothricoides raciborskii GIHE-MW2</name>
    <dbReference type="NCBI Taxonomy" id="2792601"/>
    <lineage>
        <taxon>Bacteria</taxon>
        <taxon>Bacillati</taxon>
        <taxon>Cyanobacteriota</taxon>
        <taxon>Cyanophyceae</taxon>
        <taxon>Oscillatoriophycideae</taxon>
        <taxon>Oscillatoriales</taxon>
        <taxon>Oscillatoriaceae</taxon>
        <taxon>Planktothricoides</taxon>
    </lineage>
</organism>
<name>A0AAU8J9B6_9CYAN</name>
<comment type="catalytic activity">
    <reaction evidence="1">
        <text>5-amino-6-(5-phospho-D-ribosylamino)uracil + H2O = 5,6-diaminouracil + D-ribose 5-phosphate</text>
        <dbReference type="Rhea" id="RHEA:55020"/>
        <dbReference type="ChEBI" id="CHEBI:15377"/>
        <dbReference type="ChEBI" id="CHEBI:46252"/>
        <dbReference type="ChEBI" id="CHEBI:58453"/>
        <dbReference type="ChEBI" id="CHEBI:78346"/>
    </reaction>
</comment>
<comment type="catalytic activity">
    <reaction evidence="2">
        <text>2,5-diamino-6-hydroxy-4-(5-phosphoribosylamino)-pyrimidine + H2O = 2,5,6-triamino-4-hydroxypyrimidine + D-ribose 5-phosphate</text>
        <dbReference type="Rhea" id="RHEA:23436"/>
        <dbReference type="ChEBI" id="CHEBI:15377"/>
        <dbReference type="ChEBI" id="CHEBI:58614"/>
        <dbReference type="ChEBI" id="CHEBI:78346"/>
        <dbReference type="ChEBI" id="CHEBI:137796"/>
    </reaction>
</comment>
<evidence type="ECO:0000313" key="4">
    <source>
        <dbReference type="EMBL" id="XCM35347.1"/>
    </source>
</evidence>
<feature type="domain" description="NADAR" evidence="3">
    <location>
        <begin position="4"/>
        <end position="146"/>
    </location>
</feature>
<evidence type="ECO:0000259" key="3">
    <source>
        <dbReference type="Pfam" id="PF08719"/>
    </source>
</evidence>
<dbReference type="EMBL" id="CP159837">
    <property type="protein sequence ID" value="XCM35347.1"/>
    <property type="molecule type" value="Genomic_DNA"/>
</dbReference>
<protein>
    <submittedName>
        <fullName evidence="4">NADAR domain-containing protein</fullName>
    </submittedName>
</protein>
<dbReference type="SUPFAM" id="SSF143990">
    <property type="entry name" value="YbiA-like"/>
    <property type="match status" value="1"/>
</dbReference>